<gene>
    <name evidence="2" type="ORF">BIW53_09280</name>
</gene>
<sequence>MSYIVFFTLLLLITLLGVYVVIENNRKKAREAEKKIFNNRLKEITTSFKHKTAEYVDAKILRPKYAPKINAIVSNFFVVQAHTEDNLSQLEVVSELFTRTVGTELGKCRITGNTDLLAEQLQYFVAELPSNGIAYNKDFYYEILPALITLIKTPDVPMGMETEAESQEGDSDDNSDNELGEQTKQHMLDARQRLTTS</sequence>
<evidence type="ECO:0000256" key="1">
    <source>
        <dbReference type="SAM" id="MobiDB-lite"/>
    </source>
</evidence>
<dbReference type="Proteomes" id="UP000180253">
    <property type="component" value="Unassembled WGS sequence"/>
</dbReference>
<name>A0A1S1N9G2_9GAMM</name>
<accession>A0A1S1N9G2</accession>
<comment type="caution">
    <text evidence="2">The sequence shown here is derived from an EMBL/GenBank/DDBJ whole genome shotgun (WGS) entry which is preliminary data.</text>
</comment>
<reference evidence="2 3" key="1">
    <citation type="submission" date="2016-10" db="EMBL/GenBank/DDBJ databases">
        <title>Pseudoalteromonas amylolytica sp. nov., isolated from the surface seawater.</title>
        <authorList>
            <person name="Wu Y.-H."/>
            <person name="Cheng H."/>
            <person name="Jin X.-B."/>
            <person name="Wang C.-S."/>
            <person name="Xu X.-W."/>
        </authorList>
    </citation>
    <scope>NUCLEOTIDE SEQUENCE [LARGE SCALE GENOMIC DNA]</scope>
    <source>
        <strain evidence="2 3">JCM 12483</strain>
    </source>
</reference>
<dbReference type="RefSeq" id="WP_070991646.1">
    <property type="nucleotide sequence ID" value="NZ_CBCSHD010000001.1"/>
</dbReference>
<evidence type="ECO:0000313" key="3">
    <source>
        <dbReference type="Proteomes" id="UP000180253"/>
    </source>
</evidence>
<feature type="region of interest" description="Disordered" evidence="1">
    <location>
        <begin position="161"/>
        <end position="197"/>
    </location>
</feature>
<dbReference type="EMBL" id="MNAN01000028">
    <property type="protein sequence ID" value="OHU96062.1"/>
    <property type="molecule type" value="Genomic_DNA"/>
</dbReference>
<protein>
    <submittedName>
        <fullName evidence="2">Uncharacterized protein</fullName>
    </submittedName>
</protein>
<feature type="compositionally biased region" description="Acidic residues" evidence="1">
    <location>
        <begin position="162"/>
        <end position="179"/>
    </location>
</feature>
<proteinExistence type="predicted"/>
<evidence type="ECO:0000313" key="2">
    <source>
        <dbReference type="EMBL" id="OHU96062.1"/>
    </source>
</evidence>
<dbReference type="AlphaFoldDB" id="A0A1S1N9G2"/>
<organism evidence="2 3">
    <name type="scientific">Pseudoalteromonas byunsanensis</name>
    <dbReference type="NCBI Taxonomy" id="327939"/>
    <lineage>
        <taxon>Bacteria</taxon>
        <taxon>Pseudomonadati</taxon>
        <taxon>Pseudomonadota</taxon>
        <taxon>Gammaproteobacteria</taxon>
        <taxon>Alteromonadales</taxon>
        <taxon>Pseudoalteromonadaceae</taxon>
        <taxon>Pseudoalteromonas</taxon>
    </lineage>
</organism>
<feature type="compositionally biased region" description="Basic and acidic residues" evidence="1">
    <location>
        <begin position="181"/>
        <end position="197"/>
    </location>
</feature>
<dbReference type="STRING" id="327939.BIW53_09280"/>
<keyword evidence="3" id="KW-1185">Reference proteome</keyword>